<dbReference type="Proteomes" id="UP000521943">
    <property type="component" value="Unassembled WGS sequence"/>
</dbReference>
<dbReference type="OrthoDB" id="4743193at2759"/>
<feature type="domain" description="DUF6589" evidence="1">
    <location>
        <begin position="355"/>
        <end position="773"/>
    </location>
</feature>
<dbReference type="Pfam" id="PF20231">
    <property type="entry name" value="DUF6589"/>
    <property type="match status" value="1"/>
</dbReference>
<evidence type="ECO:0000313" key="2">
    <source>
        <dbReference type="EMBL" id="KAF6747015.1"/>
    </source>
</evidence>
<name>A0A8H6HH94_9AGAR</name>
<evidence type="ECO:0000259" key="1">
    <source>
        <dbReference type="Pfam" id="PF20231"/>
    </source>
</evidence>
<keyword evidence="3" id="KW-1185">Reference proteome</keyword>
<sequence>MSLSHSTTGTILDTLSTLKVSLGAFVLHVLTDSTLRDHECSRSLLERAAFISAALYESSTASRYRTQRSHVSDRELQMAKVVYQDELQLLIDEQEAWRFNATQTTIEKLEGFRVEAMAEVLEKEAPNLWSLIHGLLTLKNLGGNRAGNGQHNLEPGDEDPHWEYLEEGDIGEIIRIITETPKESESRKVRRRSAIIRVKIVVIVSIIMQSGNQKVNALASIIGVFLHASRTPERVIEALAHMGISISVNTIHNAITSLSAQSAQQIRSLGQSLLVAYAYDNFDVDLQSKVPTVEQGESPSLKHLTSALIFPLQHGVVSDDLKFSKHLWERSKLNPDARPDDIPPDRSWKDLLCLHPETVERDGLTRRDKFNAWQFLKDLIHHGPPYFRQFLKDLKPPEAVDAIPVVQTKTYAARAMEFSNSTVAGNISTIIDLAMQGGIGDPNDPEIGEEVEDISEHVVMFHGDLGTGDRILAILLRRSIETTPWRRFQFVIFVPGFFHFKMAIVDAMWRIFIMPLDARQDDTSLIRDVGILRPRETGKITSKPGYRQMMEVLQHSGICRRLDCWLIDAKIHFSEKNVTIITLEDFAKTNPTFDDLQAIASRLVRTYVASHTFSRLRRQTIQQRDQVFENAAMFHKLSLLFEETSYAMNQGDIGRVETTIVSWIFVFRATNKHKYAAHLTRFFTVVHYVYPERLRRAVRYHTLINPTGKEGQSRGVDWCVELNNLSTKAEQGGSSSNRTTERIIKESPLVQAYRNAKANIDRNFVLTHLTSEHAPPNMQKTFEALGKQLAENNTHRITPGRSSKYNIPDVLDKGRTMLSTGLFASGSETDADIDSSLGSRPEIDDVIIELVV</sequence>
<dbReference type="InterPro" id="IPR046496">
    <property type="entry name" value="DUF6589"/>
</dbReference>
<proteinExistence type="predicted"/>
<accession>A0A8H6HH94</accession>
<evidence type="ECO:0000313" key="3">
    <source>
        <dbReference type="Proteomes" id="UP000521943"/>
    </source>
</evidence>
<dbReference type="EMBL" id="JACGCI010000086">
    <property type="protein sequence ID" value="KAF6747015.1"/>
    <property type="molecule type" value="Genomic_DNA"/>
</dbReference>
<gene>
    <name evidence="2" type="ORF">DFP72DRAFT_1075838</name>
</gene>
<organism evidence="2 3">
    <name type="scientific">Ephemerocybe angulata</name>
    <dbReference type="NCBI Taxonomy" id="980116"/>
    <lineage>
        <taxon>Eukaryota</taxon>
        <taxon>Fungi</taxon>
        <taxon>Dikarya</taxon>
        <taxon>Basidiomycota</taxon>
        <taxon>Agaricomycotina</taxon>
        <taxon>Agaricomycetes</taxon>
        <taxon>Agaricomycetidae</taxon>
        <taxon>Agaricales</taxon>
        <taxon>Agaricineae</taxon>
        <taxon>Psathyrellaceae</taxon>
        <taxon>Ephemerocybe</taxon>
    </lineage>
</organism>
<reference evidence="2 3" key="1">
    <citation type="submission" date="2020-07" db="EMBL/GenBank/DDBJ databases">
        <title>Comparative genomics of pyrophilous fungi reveals a link between fire events and developmental genes.</title>
        <authorList>
            <consortium name="DOE Joint Genome Institute"/>
            <person name="Steindorff A.S."/>
            <person name="Carver A."/>
            <person name="Calhoun S."/>
            <person name="Stillman K."/>
            <person name="Liu H."/>
            <person name="Lipzen A."/>
            <person name="Pangilinan J."/>
            <person name="Labutti K."/>
            <person name="Bruns T.D."/>
            <person name="Grigoriev I.V."/>
        </authorList>
    </citation>
    <scope>NUCLEOTIDE SEQUENCE [LARGE SCALE GENOMIC DNA]</scope>
    <source>
        <strain evidence="2 3">CBS 144469</strain>
    </source>
</reference>
<comment type="caution">
    <text evidence="2">The sequence shown here is derived from an EMBL/GenBank/DDBJ whole genome shotgun (WGS) entry which is preliminary data.</text>
</comment>
<protein>
    <recommendedName>
        <fullName evidence="1">DUF6589 domain-containing protein</fullName>
    </recommendedName>
</protein>
<dbReference type="AlphaFoldDB" id="A0A8H6HH94"/>